<organism evidence="3 4">
    <name type="scientific">Alishewanella jeotgali KCTC 22429</name>
    <dbReference type="NCBI Taxonomy" id="1129374"/>
    <lineage>
        <taxon>Bacteria</taxon>
        <taxon>Pseudomonadati</taxon>
        <taxon>Pseudomonadota</taxon>
        <taxon>Gammaproteobacteria</taxon>
        <taxon>Alteromonadales</taxon>
        <taxon>Alteromonadaceae</taxon>
        <taxon>Alishewanella</taxon>
    </lineage>
</organism>
<dbReference type="InterPro" id="IPR018639">
    <property type="entry name" value="DUF2062"/>
</dbReference>
<keyword evidence="1" id="KW-0472">Membrane</keyword>
<accession>H3ZIY0</accession>
<dbReference type="PANTHER" id="PTHR40547">
    <property type="entry name" value="SLL0298 PROTEIN"/>
    <property type="match status" value="1"/>
</dbReference>
<proteinExistence type="predicted"/>
<evidence type="ECO:0000259" key="2">
    <source>
        <dbReference type="Pfam" id="PF09835"/>
    </source>
</evidence>
<dbReference type="EMBL" id="AHTH01000055">
    <property type="protein sequence ID" value="EHR39449.1"/>
    <property type="molecule type" value="Genomic_DNA"/>
</dbReference>
<comment type="caution">
    <text evidence="3">The sequence shown here is derived from an EMBL/GenBank/DDBJ whole genome shotgun (WGS) entry which is preliminary data.</text>
</comment>
<dbReference type="Pfam" id="PF09835">
    <property type="entry name" value="DUF2062"/>
    <property type="match status" value="1"/>
</dbReference>
<dbReference type="AlphaFoldDB" id="H3ZIY0"/>
<dbReference type="STRING" id="1129374.AJE_16739"/>
<dbReference type="PANTHER" id="PTHR40547:SF1">
    <property type="entry name" value="SLL0298 PROTEIN"/>
    <property type="match status" value="1"/>
</dbReference>
<keyword evidence="1" id="KW-1133">Transmembrane helix</keyword>
<feature type="transmembrane region" description="Helical" evidence="1">
    <location>
        <begin position="50"/>
        <end position="71"/>
    </location>
</feature>
<reference evidence="3 4" key="1">
    <citation type="journal article" date="2012" name="J. Bacteriol.">
        <title>Genome Sequence of Extracellular-Protease-Producing Alishewanella jeotgali Isolated from Traditional Korean Fermented Seafood.</title>
        <authorList>
            <person name="Jung J."/>
            <person name="Chun J."/>
            <person name="Park W."/>
        </authorList>
    </citation>
    <scope>NUCLEOTIDE SEQUENCE [LARGE SCALE GENOMIC DNA]</scope>
    <source>
        <strain evidence="3 4">KCTC 22429</strain>
    </source>
</reference>
<feature type="domain" description="DUF2062" evidence="2">
    <location>
        <begin position="23"/>
        <end position="162"/>
    </location>
</feature>
<dbReference type="PATRIC" id="fig|1129374.4.peg.3317"/>
<protein>
    <recommendedName>
        <fullName evidence="2">DUF2062 domain-containing protein</fullName>
    </recommendedName>
</protein>
<dbReference type="RefSeq" id="WP_008608240.1">
    <property type="nucleotide sequence ID" value="NZ_AHTH01000055.1"/>
</dbReference>
<dbReference type="Proteomes" id="UP000012046">
    <property type="component" value="Unassembled WGS sequence"/>
</dbReference>
<dbReference type="eggNOG" id="COG3216">
    <property type="taxonomic scope" value="Bacteria"/>
</dbReference>
<keyword evidence="1" id="KW-0812">Transmembrane</keyword>
<keyword evidence="4" id="KW-1185">Reference proteome</keyword>
<gene>
    <name evidence="3" type="ORF">AJE_16739</name>
</gene>
<feature type="transmembrane region" description="Helical" evidence="1">
    <location>
        <begin position="132"/>
        <end position="155"/>
    </location>
</feature>
<feature type="transmembrane region" description="Helical" evidence="1">
    <location>
        <begin position="92"/>
        <end position="112"/>
    </location>
</feature>
<evidence type="ECO:0000256" key="1">
    <source>
        <dbReference type="SAM" id="Phobius"/>
    </source>
</evidence>
<evidence type="ECO:0000313" key="4">
    <source>
        <dbReference type="Proteomes" id="UP000012046"/>
    </source>
</evidence>
<evidence type="ECO:0000313" key="3">
    <source>
        <dbReference type="EMBL" id="EHR39449.1"/>
    </source>
</evidence>
<name>H3ZIY0_9ALTE</name>
<sequence>MPKKTIKKYLPSPEKIKQMKILNLFGTMLHDGNLWHLNRRSARGAFAVGLFWAWMPLPFQMVFSAVMAVPLRVNLPLSVALVWVSNPLTMPVMLYLCYLVGTVVLAAPAEPFAFEASFAWLWHSMQTIGKPLVTGCLLMGITASIVGYFAIDWLWRFSIRKEKLSRLLLRRNKQQPPEDAP</sequence>